<sequence>MAAVLRGGAVPKSRKPSPIHFCEQQRTAVLRGNAVHHVGGAGILHVHLPVANEQGVRRDHDHLLHFVLPVLRCSRNRPSQMST</sequence>
<evidence type="ECO:0000313" key="1">
    <source>
        <dbReference type="EMBL" id="KIH68063.1"/>
    </source>
</evidence>
<evidence type="ECO:0000313" key="2">
    <source>
        <dbReference type="Proteomes" id="UP000054047"/>
    </source>
</evidence>
<gene>
    <name evidence="1" type="ORF">ANCDUO_01599</name>
</gene>
<keyword evidence="2" id="KW-1185">Reference proteome</keyword>
<name>A0A0C2DDQ8_9BILA</name>
<accession>A0A0C2DDQ8</accession>
<organism evidence="1 2">
    <name type="scientific">Ancylostoma duodenale</name>
    <dbReference type="NCBI Taxonomy" id="51022"/>
    <lineage>
        <taxon>Eukaryota</taxon>
        <taxon>Metazoa</taxon>
        <taxon>Ecdysozoa</taxon>
        <taxon>Nematoda</taxon>
        <taxon>Chromadorea</taxon>
        <taxon>Rhabditida</taxon>
        <taxon>Rhabditina</taxon>
        <taxon>Rhabditomorpha</taxon>
        <taxon>Strongyloidea</taxon>
        <taxon>Ancylostomatidae</taxon>
        <taxon>Ancylostomatinae</taxon>
        <taxon>Ancylostoma</taxon>
    </lineage>
</organism>
<dbReference type="EMBL" id="KN726475">
    <property type="protein sequence ID" value="KIH68063.1"/>
    <property type="molecule type" value="Genomic_DNA"/>
</dbReference>
<reference evidence="1 2" key="1">
    <citation type="submission" date="2013-12" db="EMBL/GenBank/DDBJ databases">
        <title>Draft genome of the parsitic nematode Ancylostoma duodenale.</title>
        <authorList>
            <person name="Mitreva M."/>
        </authorList>
    </citation>
    <scope>NUCLEOTIDE SEQUENCE [LARGE SCALE GENOMIC DNA]</scope>
    <source>
        <strain evidence="1 2">Zhejiang</strain>
    </source>
</reference>
<dbReference type="AlphaFoldDB" id="A0A0C2DDQ8"/>
<protein>
    <submittedName>
        <fullName evidence="1">Uncharacterized protein</fullName>
    </submittedName>
</protein>
<dbReference type="Proteomes" id="UP000054047">
    <property type="component" value="Unassembled WGS sequence"/>
</dbReference>
<proteinExistence type="predicted"/>